<protein>
    <recommendedName>
        <fullName evidence="4">Type IX secretion system membrane protein PorP/SprF</fullName>
    </recommendedName>
</protein>
<dbReference type="Proteomes" id="UP000192276">
    <property type="component" value="Unassembled WGS sequence"/>
</dbReference>
<sequence length="303" mass="33011">MKQFTHYKKLIPAIACICLATTAKSQLNTFGSGYYQNRYLLNPAMSGLQQQLIINAAYKKDQLSFTESPTNQYLTADYGLSEKTGVGAYVVTNQAGPLKQINAMGTYSYHIAFSETNKLHMGISLGINNNRLDISKTNGEADDPALLNYNSKGTRFEAGFGAAYAYGNLLVQASLPQLGSQFKKEEKNQANRPLAFASVSYKIKISEEAEGIYAEPMLCVRAIKDADNIIDAGSNFTFLNNRLNIMAVYHTNKSITAGVGLQVIDQVLVNALYHSVTGGLKTFSDGGLEVGLRINLSGISKKQ</sequence>
<feature type="chain" id="PRO_5012483915" description="Type IX secretion system membrane protein PorP/SprF" evidence="1">
    <location>
        <begin position="26"/>
        <end position="303"/>
    </location>
</feature>
<reference evidence="3" key="1">
    <citation type="submission" date="2016-04" db="EMBL/GenBank/DDBJ databases">
        <authorList>
            <person name="Chen L."/>
            <person name="Zhuang W."/>
            <person name="Wang G."/>
        </authorList>
    </citation>
    <scope>NUCLEOTIDE SEQUENCE [LARGE SCALE GENOMIC DNA]</scope>
    <source>
        <strain evidence="3">208</strain>
    </source>
</reference>
<dbReference type="Pfam" id="PF11751">
    <property type="entry name" value="PorP_SprF"/>
    <property type="match status" value="1"/>
</dbReference>
<proteinExistence type="predicted"/>
<dbReference type="InterPro" id="IPR019861">
    <property type="entry name" value="PorP/SprF_Bacteroidetes"/>
</dbReference>
<dbReference type="AlphaFoldDB" id="A0A1V9FHX4"/>
<accession>A0A1V9FHX4</accession>
<feature type="signal peptide" evidence="1">
    <location>
        <begin position="1"/>
        <end position="25"/>
    </location>
</feature>
<dbReference type="STRING" id="550983.A4R26_23475"/>
<dbReference type="NCBIfam" id="TIGR03519">
    <property type="entry name" value="T9SS_PorP_fam"/>
    <property type="match status" value="1"/>
</dbReference>
<name>A0A1V9FHX4_9BACT</name>
<gene>
    <name evidence="2" type="ORF">A4R26_23475</name>
</gene>
<dbReference type="RefSeq" id="WP_081166784.1">
    <property type="nucleotide sequence ID" value="NZ_LWBP01000190.1"/>
</dbReference>
<comment type="caution">
    <text evidence="2">The sequence shown here is derived from an EMBL/GenBank/DDBJ whole genome shotgun (WGS) entry which is preliminary data.</text>
</comment>
<evidence type="ECO:0000313" key="2">
    <source>
        <dbReference type="EMBL" id="OQP57871.1"/>
    </source>
</evidence>
<keyword evidence="3" id="KW-1185">Reference proteome</keyword>
<dbReference type="OrthoDB" id="891773at2"/>
<evidence type="ECO:0000313" key="3">
    <source>
        <dbReference type="Proteomes" id="UP000192276"/>
    </source>
</evidence>
<organism evidence="2 3">
    <name type="scientific">Niastella populi</name>
    <dbReference type="NCBI Taxonomy" id="550983"/>
    <lineage>
        <taxon>Bacteria</taxon>
        <taxon>Pseudomonadati</taxon>
        <taxon>Bacteroidota</taxon>
        <taxon>Chitinophagia</taxon>
        <taxon>Chitinophagales</taxon>
        <taxon>Chitinophagaceae</taxon>
        <taxon>Niastella</taxon>
    </lineage>
</organism>
<dbReference type="EMBL" id="LWBP01000190">
    <property type="protein sequence ID" value="OQP57871.1"/>
    <property type="molecule type" value="Genomic_DNA"/>
</dbReference>
<keyword evidence="1" id="KW-0732">Signal</keyword>
<evidence type="ECO:0008006" key="4">
    <source>
        <dbReference type="Google" id="ProtNLM"/>
    </source>
</evidence>
<evidence type="ECO:0000256" key="1">
    <source>
        <dbReference type="SAM" id="SignalP"/>
    </source>
</evidence>